<dbReference type="PANTHER" id="PTHR36436">
    <property type="entry name" value="SLL5081 PROTEIN"/>
    <property type="match status" value="1"/>
</dbReference>
<dbReference type="InterPro" id="IPR035948">
    <property type="entry name" value="YwqG-like_sf"/>
</dbReference>
<evidence type="ECO:0000313" key="2">
    <source>
        <dbReference type="Proteomes" id="UP000553776"/>
    </source>
</evidence>
<dbReference type="Gene3D" id="2.30.320.10">
    <property type="entry name" value="YwqG-like"/>
    <property type="match status" value="1"/>
</dbReference>
<dbReference type="InterPro" id="IPR015315">
    <property type="entry name" value="DUF1963"/>
</dbReference>
<dbReference type="Pfam" id="PF09234">
    <property type="entry name" value="DUF1963"/>
    <property type="match status" value="1"/>
</dbReference>
<sequence length="232" mass="26484">MMNRIKFILDGVGLEKQWGSISKCLLQSFICQINCSDLRLAGLPSKGILYFFYSSKSVFDEGGEALLAETYVFHSEGSGYLDRIPFPEALEAEWRYHSSSVKFIPELTLPPSESSIIRSFGMTYENNSEDLIGYITGLNMVRESLYIKDNRLNRILGYPDQLQGDLQSAATQIWNANHADKTQPMDWRLLLQVDSDRGNGMLWGDAGRLYFMITEKRLQTMDFHNCIGIYQC</sequence>
<protein>
    <submittedName>
        <fullName evidence="1">DUF1963 domain-containing protein</fullName>
    </submittedName>
</protein>
<proteinExistence type="predicted"/>
<evidence type="ECO:0000313" key="1">
    <source>
        <dbReference type="EMBL" id="MBB6690290.1"/>
    </source>
</evidence>
<organism evidence="1 2">
    <name type="scientific">Cohnella xylanilytica</name>
    <dbReference type="NCBI Taxonomy" id="557555"/>
    <lineage>
        <taxon>Bacteria</taxon>
        <taxon>Bacillati</taxon>
        <taxon>Bacillota</taxon>
        <taxon>Bacilli</taxon>
        <taxon>Bacillales</taxon>
        <taxon>Paenibacillaceae</taxon>
        <taxon>Cohnella</taxon>
    </lineage>
</organism>
<comment type="caution">
    <text evidence="1">The sequence shown here is derived from an EMBL/GenBank/DDBJ whole genome shotgun (WGS) entry which is preliminary data.</text>
</comment>
<dbReference type="EMBL" id="JACJVR010000005">
    <property type="protein sequence ID" value="MBB6690290.1"/>
    <property type="molecule type" value="Genomic_DNA"/>
</dbReference>
<dbReference type="AlphaFoldDB" id="A0A841TWP2"/>
<dbReference type="RefSeq" id="WP_185134309.1">
    <property type="nucleotide sequence ID" value="NZ_BORM01000005.1"/>
</dbReference>
<dbReference type="Proteomes" id="UP000553776">
    <property type="component" value="Unassembled WGS sequence"/>
</dbReference>
<dbReference type="PANTHER" id="PTHR36436:SF6">
    <property type="entry name" value="SLL5081 PROTEIN"/>
    <property type="match status" value="1"/>
</dbReference>
<accession>A0A841TWP2</accession>
<gene>
    <name evidence="1" type="ORF">H7B90_02650</name>
</gene>
<name>A0A841TWP2_9BACL</name>
<keyword evidence="2" id="KW-1185">Reference proteome</keyword>
<dbReference type="SUPFAM" id="SSF103032">
    <property type="entry name" value="Hypothetical protein YwqG"/>
    <property type="match status" value="1"/>
</dbReference>
<reference evidence="1 2" key="1">
    <citation type="submission" date="2020-08" db="EMBL/GenBank/DDBJ databases">
        <title>Cohnella phylogeny.</title>
        <authorList>
            <person name="Dunlap C."/>
        </authorList>
    </citation>
    <scope>NUCLEOTIDE SEQUENCE [LARGE SCALE GENOMIC DNA]</scope>
    <source>
        <strain evidence="1 2">DSM 25239</strain>
    </source>
</reference>